<sequence>MRAKDHMKLLIGSSYFPLKYDSYTFRQQLSDLGNVLNDEDCRIIIVGDFNLPGLEGNAGGGALHDLGSKEGSMQEFDSLLNLTQPNFMVNLGGHILDLALSHFSFSERLNPAEPLVPRDVWQASLLISFSFSSV</sequence>
<reference evidence="1 2" key="1">
    <citation type="journal article" date="2020" name="Cell">
        <title>Large-Scale Comparative Analyses of Tick Genomes Elucidate Their Genetic Diversity and Vector Capacities.</title>
        <authorList>
            <consortium name="Tick Genome and Microbiome Consortium (TIGMIC)"/>
            <person name="Jia N."/>
            <person name="Wang J."/>
            <person name="Shi W."/>
            <person name="Du L."/>
            <person name="Sun Y."/>
            <person name="Zhan W."/>
            <person name="Jiang J.F."/>
            <person name="Wang Q."/>
            <person name="Zhang B."/>
            <person name="Ji P."/>
            <person name="Bell-Sakyi L."/>
            <person name="Cui X.M."/>
            <person name="Yuan T.T."/>
            <person name="Jiang B.G."/>
            <person name="Yang W.F."/>
            <person name="Lam T.T."/>
            <person name="Chang Q.C."/>
            <person name="Ding S.J."/>
            <person name="Wang X.J."/>
            <person name="Zhu J.G."/>
            <person name="Ruan X.D."/>
            <person name="Zhao L."/>
            <person name="Wei J.T."/>
            <person name="Ye R.Z."/>
            <person name="Que T.C."/>
            <person name="Du C.H."/>
            <person name="Zhou Y.H."/>
            <person name="Cheng J.X."/>
            <person name="Dai P.F."/>
            <person name="Guo W.B."/>
            <person name="Han X.H."/>
            <person name="Huang E.J."/>
            <person name="Li L.F."/>
            <person name="Wei W."/>
            <person name="Gao Y.C."/>
            <person name="Liu J.Z."/>
            <person name="Shao H.Z."/>
            <person name="Wang X."/>
            <person name="Wang C.C."/>
            <person name="Yang T.C."/>
            <person name="Huo Q.B."/>
            <person name="Li W."/>
            <person name="Chen H.Y."/>
            <person name="Chen S.E."/>
            <person name="Zhou L.G."/>
            <person name="Ni X.B."/>
            <person name="Tian J.H."/>
            <person name="Sheng Y."/>
            <person name="Liu T."/>
            <person name="Pan Y.S."/>
            <person name="Xia L.Y."/>
            <person name="Li J."/>
            <person name="Zhao F."/>
            <person name="Cao W.C."/>
        </authorList>
    </citation>
    <scope>NUCLEOTIDE SEQUENCE [LARGE SCALE GENOMIC DNA]</scope>
    <source>
        <strain evidence="1">HaeL-2018</strain>
    </source>
</reference>
<name>A0A9J6FAK2_HAELO</name>
<dbReference type="OrthoDB" id="6598602at2759"/>
<dbReference type="VEuPathDB" id="VectorBase:HLOH_051890"/>
<keyword evidence="2" id="KW-1185">Reference proteome</keyword>
<proteinExistence type="predicted"/>
<organism evidence="1 2">
    <name type="scientific">Haemaphysalis longicornis</name>
    <name type="common">Bush tick</name>
    <dbReference type="NCBI Taxonomy" id="44386"/>
    <lineage>
        <taxon>Eukaryota</taxon>
        <taxon>Metazoa</taxon>
        <taxon>Ecdysozoa</taxon>
        <taxon>Arthropoda</taxon>
        <taxon>Chelicerata</taxon>
        <taxon>Arachnida</taxon>
        <taxon>Acari</taxon>
        <taxon>Parasitiformes</taxon>
        <taxon>Ixodida</taxon>
        <taxon>Ixodoidea</taxon>
        <taxon>Ixodidae</taxon>
        <taxon>Haemaphysalinae</taxon>
        <taxon>Haemaphysalis</taxon>
    </lineage>
</organism>
<dbReference type="AlphaFoldDB" id="A0A9J6FAK2"/>
<dbReference type="SUPFAM" id="SSF56219">
    <property type="entry name" value="DNase I-like"/>
    <property type="match status" value="1"/>
</dbReference>
<protein>
    <recommendedName>
        <fullName evidence="3">Endonuclease/exonuclease/phosphatase domain-containing protein</fullName>
    </recommendedName>
</protein>
<accession>A0A9J6FAK2</accession>
<evidence type="ECO:0000313" key="1">
    <source>
        <dbReference type="EMBL" id="KAH9359751.1"/>
    </source>
</evidence>
<dbReference type="InterPro" id="IPR036691">
    <property type="entry name" value="Endo/exonu/phosph_ase_sf"/>
</dbReference>
<evidence type="ECO:0000313" key="2">
    <source>
        <dbReference type="Proteomes" id="UP000821853"/>
    </source>
</evidence>
<dbReference type="EMBL" id="JABSTR010000001">
    <property type="protein sequence ID" value="KAH9359751.1"/>
    <property type="molecule type" value="Genomic_DNA"/>
</dbReference>
<comment type="caution">
    <text evidence="1">The sequence shown here is derived from an EMBL/GenBank/DDBJ whole genome shotgun (WGS) entry which is preliminary data.</text>
</comment>
<gene>
    <name evidence="1" type="ORF">HPB48_001680</name>
</gene>
<evidence type="ECO:0008006" key="3">
    <source>
        <dbReference type="Google" id="ProtNLM"/>
    </source>
</evidence>
<dbReference type="Proteomes" id="UP000821853">
    <property type="component" value="Chromosome 1"/>
</dbReference>